<name>A0A1I7UXE3_9PELO</name>
<evidence type="ECO:0000313" key="3">
    <source>
        <dbReference type="WBParaSite" id="Csp11.Scaffold630.g20295.t1"/>
    </source>
</evidence>
<dbReference type="WBParaSite" id="Csp11.Scaffold630.g20295.t1">
    <property type="protein sequence ID" value="Csp11.Scaffold630.g20295.t1"/>
    <property type="gene ID" value="Csp11.Scaffold630.g20295"/>
</dbReference>
<evidence type="ECO:0000313" key="2">
    <source>
        <dbReference type="Proteomes" id="UP000095282"/>
    </source>
</evidence>
<evidence type="ECO:0000256" key="1">
    <source>
        <dbReference type="SAM" id="MobiDB-lite"/>
    </source>
</evidence>
<proteinExistence type="predicted"/>
<reference evidence="3" key="1">
    <citation type="submission" date="2016-11" db="UniProtKB">
        <authorList>
            <consortium name="WormBaseParasite"/>
        </authorList>
    </citation>
    <scope>IDENTIFICATION</scope>
</reference>
<protein>
    <submittedName>
        <fullName evidence="3">DBINO domain-containing protein</fullName>
    </submittedName>
</protein>
<dbReference type="Proteomes" id="UP000095282">
    <property type="component" value="Unplaced"/>
</dbReference>
<accession>A0A1I7UXE3</accession>
<organism evidence="2 3">
    <name type="scientific">Caenorhabditis tropicalis</name>
    <dbReference type="NCBI Taxonomy" id="1561998"/>
    <lineage>
        <taxon>Eukaryota</taxon>
        <taxon>Metazoa</taxon>
        <taxon>Ecdysozoa</taxon>
        <taxon>Nematoda</taxon>
        <taxon>Chromadorea</taxon>
        <taxon>Rhabditida</taxon>
        <taxon>Rhabditina</taxon>
        <taxon>Rhabditomorpha</taxon>
        <taxon>Rhabditoidea</taxon>
        <taxon>Rhabditidae</taxon>
        <taxon>Peloderinae</taxon>
        <taxon>Caenorhabditis</taxon>
    </lineage>
</organism>
<feature type="compositionally biased region" description="Acidic residues" evidence="1">
    <location>
        <begin position="115"/>
        <end position="132"/>
    </location>
</feature>
<dbReference type="eggNOG" id="ENOG502TK3Y">
    <property type="taxonomic scope" value="Eukaryota"/>
</dbReference>
<dbReference type="AlphaFoldDB" id="A0A1I7UXE3"/>
<feature type="region of interest" description="Disordered" evidence="1">
    <location>
        <begin position="199"/>
        <end position="220"/>
    </location>
</feature>
<feature type="compositionally biased region" description="Basic and acidic residues" evidence="1">
    <location>
        <begin position="199"/>
        <end position="210"/>
    </location>
</feature>
<sequence>MAHMIYNMDEASQVQAEFDSNIYIELRRSDRETDRLFEDMLAAQNQLVWKCIRVARKADRMTRKEKEERVFEEARFFSCIKLQCNYALTELRERKKEAALRRERMQWAEPNVMDLEAEEEAEQAEEEDEESDDDCVVIKTVLAEEKKVYDYYETKRQEEEQKERMERARRAQIQVQTQARLAEQKRRWVAEQQKYEMQYKRSKHELRDNSCGEGPSNRYA</sequence>
<keyword evidence="2" id="KW-1185">Reference proteome</keyword>
<feature type="region of interest" description="Disordered" evidence="1">
    <location>
        <begin position="113"/>
        <end position="132"/>
    </location>
</feature>